<organism evidence="11">
    <name type="scientific">marine metagenome</name>
    <dbReference type="NCBI Taxonomy" id="408172"/>
    <lineage>
        <taxon>unclassified sequences</taxon>
        <taxon>metagenomes</taxon>
        <taxon>ecological metagenomes</taxon>
    </lineage>
</organism>
<protein>
    <recommendedName>
        <fullName evidence="7">mannonate dehydratase</fullName>
        <ecNumber evidence="7">4.2.1.8</ecNumber>
    </recommendedName>
</protein>
<dbReference type="InterPro" id="IPR004628">
    <property type="entry name" value="Man_deHydtase"/>
</dbReference>
<dbReference type="PROSITE" id="PS51257">
    <property type="entry name" value="PROKAR_LIPOPROTEIN"/>
    <property type="match status" value="1"/>
</dbReference>
<dbReference type="GO" id="GO:0030145">
    <property type="term" value="F:manganese ion binding"/>
    <property type="evidence" value="ECO:0007669"/>
    <property type="project" value="TreeGrafter"/>
</dbReference>
<reference evidence="11" key="1">
    <citation type="submission" date="2018-05" db="EMBL/GenBank/DDBJ databases">
        <authorList>
            <person name="Lanie J.A."/>
            <person name="Ng W.-L."/>
            <person name="Kazmierczak K.M."/>
            <person name="Andrzejewski T.M."/>
            <person name="Davidsen T.M."/>
            <person name="Wayne K.J."/>
            <person name="Tettelin H."/>
            <person name="Glass J.I."/>
            <person name="Rusch D."/>
            <person name="Podicherti R."/>
            <person name="Tsui H.-C.T."/>
            <person name="Winkler M.E."/>
        </authorList>
    </citation>
    <scope>NUCLEOTIDE SEQUENCE</scope>
</reference>
<dbReference type="AlphaFoldDB" id="A0A381QD36"/>
<evidence type="ECO:0000256" key="6">
    <source>
        <dbReference type="ARBA" id="ARBA00007389"/>
    </source>
</evidence>
<comment type="function">
    <text evidence="4">Catalyzes the dehydration of D-mannonate.</text>
</comment>
<gene>
    <name evidence="11" type="ORF">METZ01_LOCUS30089</name>
</gene>
<dbReference type="GO" id="GO:0042840">
    <property type="term" value="P:D-glucuronate catabolic process"/>
    <property type="evidence" value="ECO:0007669"/>
    <property type="project" value="TreeGrafter"/>
</dbReference>
<evidence type="ECO:0000256" key="10">
    <source>
        <dbReference type="ARBA" id="ARBA00023239"/>
    </source>
</evidence>
<keyword evidence="8" id="KW-0408">Iron</keyword>
<dbReference type="GO" id="GO:0008198">
    <property type="term" value="F:ferrous iron binding"/>
    <property type="evidence" value="ECO:0007669"/>
    <property type="project" value="TreeGrafter"/>
</dbReference>
<dbReference type="PANTHER" id="PTHR30387:SF2">
    <property type="entry name" value="MANNONATE DEHYDRATASE"/>
    <property type="match status" value="1"/>
</dbReference>
<dbReference type="EC" id="4.2.1.8" evidence="7"/>
<evidence type="ECO:0000256" key="9">
    <source>
        <dbReference type="ARBA" id="ARBA00023211"/>
    </source>
</evidence>
<evidence type="ECO:0000256" key="4">
    <source>
        <dbReference type="ARBA" id="ARBA00002713"/>
    </source>
</evidence>
<evidence type="ECO:0000256" key="8">
    <source>
        <dbReference type="ARBA" id="ARBA00023004"/>
    </source>
</evidence>
<dbReference type="EMBL" id="UINC01001308">
    <property type="protein sequence ID" value="SUZ77235.1"/>
    <property type="molecule type" value="Genomic_DNA"/>
</dbReference>
<comment type="cofactor">
    <cofactor evidence="3">
        <name>Fe(2+)</name>
        <dbReference type="ChEBI" id="CHEBI:29033"/>
    </cofactor>
</comment>
<evidence type="ECO:0000313" key="11">
    <source>
        <dbReference type="EMBL" id="SUZ77235.1"/>
    </source>
</evidence>
<comment type="pathway">
    <text evidence="5">Carbohydrate metabolism; pentose and glucuronate interconversion.</text>
</comment>
<dbReference type="GO" id="GO:0008927">
    <property type="term" value="F:mannonate dehydratase activity"/>
    <property type="evidence" value="ECO:0007669"/>
    <property type="project" value="UniProtKB-EC"/>
</dbReference>
<comment type="similarity">
    <text evidence="6">Belongs to the mannonate dehydratase family.</text>
</comment>
<keyword evidence="9" id="KW-0464">Manganese</keyword>
<evidence type="ECO:0000256" key="3">
    <source>
        <dbReference type="ARBA" id="ARBA00001954"/>
    </source>
</evidence>
<keyword evidence="10" id="KW-0456">Lyase</keyword>
<proteinExistence type="inferred from homology"/>
<sequence>MDRRKFVSLAGLATGVMSLQGCNVDQTLAPTNTDAPRRRARMTVGTQRAPTNDAMLMYFRRHGVEHICGYPNEDGWTGTRLRQLREQCESHGIGLDMVQFPFMSSSHVDRSERKAIMLGQEPNRQEEIDQACEIIRQCAAAGIPAIKYNLSLLGVLRTSPTPGRGGTSYSTWRLKDADPNIRTRAGQISSEEIWEHITHFLEHVVPVAEEFKVRLACHPHDPGVPPEGFHGIARVLGTVEGLKRFVEIEESSHHGLNLCLGTTAEMLQNPSEEIYEIIRYFGSRHKIFNIHFRNIRGRRDDFQEVFPDEGDMDMLRIMMTLKEVDYPYMVMPDHMPRHPDDPNGRQAFAFGYGYIKGLIQAVDALG</sequence>
<dbReference type="InterPro" id="IPR036237">
    <property type="entry name" value="Xyl_isomerase-like_sf"/>
</dbReference>
<name>A0A381QD36_9ZZZZ</name>
<dbReference type="Pfam" id="PF03786">
    <property type="entry name" value="UxuA"/>
    <property type="match status" value="1"/>
</dbReference>
<evidence type="ECO:0000256" key="7">
    <source>
        <dbReference type="ARBA" id="ARBA00012927"/>
    </source>
</evidence>
<dbReference type="SUPFAM" id="SSF51658">
    <property type="entry name" value="Xylose isomerase-like"/>
    <property type="match status" value="1"/>
</dbReference>
<evidence type="ECO:0000256" key="5">
    <source>
        <dbReference type="ARBA" id="ARBA00004892"/>
    </source>
</evidence>
<comment type="catalytic activity">
    <reaction evidence="1">
        <text>D-mannonate = 2-dehydro-3-deoxy-D-gluconate + H2O</text>
        <dbReference type="Rhea" id="RHEA:20097"/>
        <dbReference type="ChEBI" id="CHEBI:15377"/>
        <dbReference type="ChEBI" id="CHEBI:17767"/>
        <dbReference type="ChEBI" id="CHEBI:57990"/>
        <dbReference type="EC" id="4.2.1.8"/>
    </reaction>
</comment>
<dbReference type="Gene3D" id="3.20.20.150">
    <property type="entry name" value="Divalent-metal-dependent TIM barrel enzymes"/>
    <property type="match status" value="1"/>
</dbReference>
<dbReference type="PANTHER" id="PTHR30387">
    <property type="entry name" value="MANNONATE DEHYDRATASE"/>
    <property type="match status" value="1"/>
</dbReference>
<evidence type="ECO:0000256" key="1">
    <source>
        <dbReference type="ARBA" id="ARBA00001794"/>
    </source>
</evidence>
<comment type="cofactor">
    <cofactor evidence="2">
        <name>Mn(2+)</name>
        <dbReference type="ChEBI" id="CHEBI:29035"/>
    </cofactor>
</comment>
<accession>A0A381QD36</accession>
<evidence type="ECO:0000256" key="2">
    <source>
        <dbReference type="ARBA" id="ARBA00001936"/>
    </source>
</evidence>